<name>A0A7R7AHR0_9EUKA</name>
<dbReference type="CDD" id="cd00130">
    <property type="entry name" value="PAS"/>
    <property type="match status" value="1"/>
</dbReference>
<evidence type="ECO:0000313" key="17">
    <source>
        <dbReference type="EMBL" id="BCG67756.1"/>
    </source>
</evidence>
<evidence type="ECO:0000256" key="7">
    <source>
        <dbReference type="ARBA" id="ARBA00022741"/>
    </source>
</evidence>
<dbReference type="InterPro" id="IPR004358">
    <property type="entry name" value="Sig_transdc_His_kin-like_C"/>
</dbReference>
<keyword evidence="17" id="KW-0150">Chloroplast</keyword>
<dbReference type="SMART" id="SM00091">
    <property type="entry name" value="PAS"/>
    <property type="match status" value="1"/>
</dbReference>
<keyword evidence="5" id="KW-0808">Transferase</keyword>
<accession>A0A7R7AHR0</accession>
<dbReference type="Pfam" id="PF00512">
    <property type="entry name" value="HisKA"/>
    <property type="match status" value="1"/>
</dbReference>
<dbReference type="SUPFAM" id="SSF47384">
    <property type="entry name" value="Homodimeric domain of signal transducing histidine kinase"/>
    <property type="match status" value="1"/>
</dbReference>
<evidence type="ECO:0000259" key="15">
    <source>
        <dbReference type="PROSITE" id="PS50109"/>
    </source>
</evidence>
<dbReference type="SUPFAM" id="SSF55785">
    <property type="entry name" value="PYP-like sensor domain (PAS domain)"/>
    <property type="match status" value="1"/>
</dbReference>
<dbReference type="InterPro" id="IPR003594">
    <property type="entry name" value="HATPase_dom"/>
</dbReference>
<geneLocation type="chloroplast" evidence="17"/>
<keyword evidence="6 14" id="KW-0812">Transmembrane</keyword>
<dbReference type="InterPro" id="IPR036097">
    <property type="entry name" value="HisK_dim/P_sf"/>
</dbReference>
<keyword evidence="8" id="KW-0418">Kinase</keyword>
<keyword evidence="11" id="KW-0902">Two-component regulatory system</keyword>
<evidence type="ECO:0000259" key="16">
    <source>
        <dbReference type="PROSITE" id="PS50885"/>
    </source>
</evidence>
<dbReference type="GO" id="GO:0005524">
    <property type="term" value="F:ATP binding"/>
    <property type="evidence" value="ECO:0007669"/>
    <property type="project" value="UniProtKB-KW"/>
</dbReference>
<dbReference type="SMART" id="SM00388">
    <property type="entry name" value="HisKA"/>
    <property type="match status" value="1"/>
</dbReference>
<dbReference type="Gene3D" id="1.10.287.130">
    <property type="match status" value="1"/>
</dbReference>
<keyword evidence="4" id="KW-0597">Phosphoprotein</keyword>
<comment type="subcellular location">
    <subcellularLocation>
        <location evidence="2">Membrane</location>
        <topology evidence="2">Multi-pass membrane protein</topology>
    </subcellularLocation>
</comment>
<sequence>MENRLKKFLFSLNNLWFNFNLQTRLMTVATLVISLTTGSLTFWALNRIQYETRASDTRFTRDLGLLLSANVTPLIVNNSYRELFNFSERFYNNASSVRYILYSNNSGDIFFSIPFSPSEILESDTIEYVIKIRPKNLLIIKRSIKGSQLTDVFVPLVFEEENFGFLGIGINSNPTIITTSSLTRDLTTAVFVSIWVMVILGAIFNAITITKPIKELSIGVKNITEGNFLQRINLPLGGEFGELILSFNEMGRKLQNYEEKNIEKITSEKTKLETLVLAIADGAILLDSKLRIILINPIARQLFDMDDNFELGEPLLNYLPDEIKFHLLPSLLSMLDEDYKDLSTYSTNEFCFKCTKKNQKAVRILLTIVLDQKYKSSCGIVLTIQDITKEFELNNAKSSFISNVSHELRTPLFNIKSFIETIREYNDTLTIDQKLEFLYIANRETNRLSRLVNDVLDLSKFESEKNFKFQSFCVKQLIQQVLSSYQLIAKDKKIKLLAEVEKNLPLAFGNFDLLLQVLSNLLSNSLKFSYNSSVIIIRAYLVDNYTFSRLDFKKFSYCNSKIIRVEVADTGIGLDPQYKSLVFDRFSRIENDIHTLEGTGLGLSIVKSILQNHNSKVDLITQKHIGTIFLFDLTIDK</sequence>
<evidence type="ECO:0000256" key="2">
    <source>
        <dbReference type="ARBA" id="ARBA00004141"/>
    </source>
</evidence>
<dbReference type="PANTHER" id="PTHR42878:SF7">
    <property type="entry name" value="SENSOR HISTIDINE KINASE GLRK"/>
    <property type="match status" value="1"/>
</dbReference>
<dbReference type="GO" id="GO:0007234">
    <property type="term" value="P:osmosensory signaling via phosphorelay pathway"/>
    <property type="evidence" value="ECO:0007669"/>
    <property type="project" value="TreeGrafter"/>
</dbReference>
<dbReference type="Pfam" id="PF02518">
    <property type="entry name" value="HATPase_c"/>
    <property type="match status" value="1"/>
</dbReference>
<dbReference type="GO" id="GO:0016020">
    <property type="term" value="C:membrane"/>
    <property type="evidence" value="ECO:0007669"/>
    <property type="project" value="UniProtKB-SubCell"/>
</dbReference>
<evidence type="ECO:0000256" key="14">
    <source>
        <dbReference type="SAM" id="Phobius"/>
    </source>
</evidence>
<dbReference type="SUPFAM" id="SSF55874">
    <property type="entry name" value="ATPase domain of HSP90 chaperone/DNA topoisomerase II/histidine kinase"/>
    <property type="match status" value="1"/>
</dbReference>
<proteinExistence type="predicted"/>
<dbReference type="InterPro" id="IPR003661">
    <property type="entry name" value="HisK_dim/P_dom"/>
</dbReference>
<evidence type="ECO:0000256" key="9">
    <source>
        <dbReference type="ARBA" id="ARBA00022840"/>
    </source>
</evidence>
<dbReference type="InterPro" id="IPR000014">
    <property type="entry name" value="PAS"/>
</dbReference>
<gene>
    <name evidence="17" type="primary">dfr</name>
</gene>
<dbReference type="EMBL" id="LC564893">
    <property type="protein sequence ID" value="BCG67756.1"/>
    <property type="molecule type" value="Genomic_DNA"/>
</dbReference>
<evidence type="ECO:0000256" key="12">
    <source>
        <dbReference type="ARBA" id="ARBA00023136"/>
    </source>
</evidence>
<dbReference type="PANTHER" id="PTHR42878">
    <property type="entry name" value="TWO-COMPONENT HISTIDINE KINASE"/>
    <property type="match status" value="1"/>
</dbReference>
<dbReference type="SUPFAM" id="SSF158472">
    <property type="entry name" value="HAMP domain-like"/>
    <property type="match status" value="1"/>
</dbReference>
<dbReference type="Gene3D" id="6.10.340.10">
    <property type="match status" value="1"/>
</dbReference>
<dbReference type="Pfam" id="PF00672">
    <property type="entry name" value="HAMP"/>
    <property type="match status" value="1"/>
</dbReference>
<feature type="domain" description="Histidine kinase" evidence="15">
    <location>
        <begin position="403"/>
        <end position="637"/>
    </location>
</feature>
<dbReference type="PROSITE" id="PS50109">
    <property type="entry name" value="HIS_KIN"/>
    <property type="match status" value="1"/>
</dbReference>
<evidence type="ECO:0000256" key="11">
    <source>
        <dbReference type="ARBA" id="ARBA00023012"/>
    </source>
</evidence>
<keyword evidence="7" id="KW-0547">Nucleotide-binding</keyword>
<evidence type="ECO:0000256" key="13">
    <source>
        <dbReference type="ARBA" id="ARBA00069102"/>
    </source>
</evidence>
<dbReference type="SMART" id="SM00304">
    <property type="entry name" value="HAMP"/>
    <property type="match status" value="1"/>
</dbReference>
<reference evidence="17" key="1">
    <citation type="submission" date="2020-06" db="EMBL/GenBank/DDBJ databases">
        <title>Organellar genomes of a novel haptophyte.</title>
        <authorList>
            <person name="Kamikawa R."/>
            <person name="Miyashita H."/>
        </authorList>
    </citation>
    <scope>NUCLEOTIDE SEQUENCE</scope>
    <source>
        <strain evidence="17">NIES-3900</strain>
    </source>
</reference>
<dbReference type="SMART" id="SM00387">
    <property type="entry name" value="HATPase_c"/>
    <property type="match status" value="1"/>
</dbReference>
<evidence type="ECO:0000256" key="10">
    <source>
        <dbReference type="ARBA" id="ARBA00022989"/>
    </source>
</evidence>
<dbReference type="InterPro" id="IPR035965">
    <property type="entry name" value="PAS-like_dom_sf"/>
</dbReference>
<evidence type="ECO:0000256" key="5">
    <source>
        <dbReference type="ARBA" id="ARBA00022679"/>
    </source>
</evidence>
<dbReference type="Gene3D" id="3.30.450.20">
    <property type="entry name" value="PAS domain"/>
    <property type="match status" value="1"/>
</dbReference>
<dbReference type="GO" id="GO:0000156">
    <property type="term" value="F:phosphorelay response regulator activity"/>
    <property type="evidence" value="ECO:0007669"/>
    <property type="project" value="TreeGrafter"/>
</dbReference>
<feature type="transmembrane region" description="Helical" evidence="14">
    <location>
        <begin position="25"/>
        <end position="45"/>
    </location>
</feature>
<dbReference type="FunFam" id="1.10.287.130:FF:000001">
    <property type="entry name" value="Two-component sensor histidine kinase"/>
    <property type="match status" value="1"/>
</dbReference>
<dbReference type="AlphaFoldDB" id="A0A7R7AHR0"/>
<dbReference type="CDD" id="cd00082">
    <property type="entry name" value="HisKA"/>
    <property type="match status" value="1"/>
</dbReference>
<dbReference type="InterPro" id="IPR005467">
    <property type="entry name" value="His_kinase_dom"/>
</dbReference>
<dbReference type="InterPro" id="IPR050351">
    <property type="entry name" value="BphY/WalK/GraS-like"/>
</dbReference>
<keyword evidence="10 14" id="KW-1133">Transmembrane helix</keyword>
<keyword evidence="17" id="KW-0934">Plastid</keyword>
<dbReference type="EC" id="2.7.13.3" evidence="3"/>
<dbReference type="GO" id="GO:0000155">
    <property type="term" value="F:phosphorelay sensor kinase activity"/>
    <property type="evidence" value="ECO:0007669"/>
    <property type="project" value="InterPro"/>
</dbReference>
<dbReference type="InterPro" id="IPR036890">
    <property type="entry name" value="HATPase_C_sf"/>
</dbReference>
<evidence type="ECO:0000256" key="8">
    <source>
        <dbReference type="ARBA" id="ARBA00022777"/>
    </source>
</evidence>
<dbReference type="InterPro" id="IPR003660">
    <property type="entry name" value="HAMP_dom"/>
</dbReference>
<keyword evidence="9" id="KW-0067">ATP-binding</keyword>
<evidence type="ECO:0000256" key="1">
    <source>
        <dbReference type="ARBA" id="ARBA00000085"/>
    </source>
</evidence>
<dbReference type="Gene3D" id="3.30.565.10">
    <property type="entry name" value="Histidine kinase-like ATPase, C-terminal domain"/>
    <property type="match status" value="1"/>
</dbReference>
<evidence type="ECO:0000256" key="6">
    <source>
        <dbReference type="ARBA" id="ARBA00022692"/>
    </source>
</evidence>
<feature type="transmembrane region" description="Helical" evidence="14">
    <location>
        <begin position="186"/>
        <end position="207"/>
    </location>
</feature>
<dbReference type="PROSITE" id="PS50885">
    <property type="entry name" value="HAMP"/>
    <property type="match status" value="1"/>
</dbReference>
<comment type="catalytic activity">
    <reaction evidence="1">
        <text>ATP + protein L-histidine = ADP + protein N-phospho-L-histidine.</text>
        <dbReference type="EC" id="2.7.13.3"/>
    </reaction>
</comment>
<evidence type="ECO:0000256" key="4">
    <source>
        <dbReference type="ARBA" id="ARBA00022553"/>
    </source>
</evidence>
<dbReference type="CDD" id="cd06225">
    <property type="entry name" value="HAMP"/>
    <property type="match status" value="1"/>
</dbReference>
<organism evidence="17">
    <name type="scientific">Haptophyceae sp. NIES-3900</name>
    <dbReference type="NCBI Taxonomy" id="2748608"/>
    <lineage>
        <taxon>Eukaryota</taxon>
        <taxon>Haptista</taxon>
        <taxon>Haptophyta</taxon>
    </lineage>
</organism>
<dbReference type="PRINTS" id="PR00344">
    <property type="entry name" value="BCTRLSENSOR"/>
</dbReference>
<keyword evidence="12 14" id="KW-0472">Membrane</keyword>
<evidence type="ECO:0000256" key="3">
    <source>
        <dbReference type="ARBA" id="ARBA00012438"/>
    </source>
</evidence>
<dbReference type="GO" id="GO:0030295">
    <property type="term" value="F:protein kinase activator activity"/>
    <property type="evidence" value="ECO:0007669"/>
    <property type="project" value="TreeGrafter"/>
</dbReference>
<protein>
    <recommendedName>
        <fullName evidence="13">Uncharacterized sensor-like histidine kinase ycf26</fullName>
        <ecNumber evidence="3">2.7.13.3</ecNumber>
    </recommendedName>
</protein>
<feature type="domain" description="HAMP" evidence="16">
    <location>
        <begin position="207"/>
        <end position="259"/>
    </location>
</feature>